<organism evidence="3 4">
    <name type="scientific">Cimex lectularius</name>
    <name type="common">Bed bug</name>
    <name type="synonym">Acanthia lectularia</name>
    <dbReference type="NCBI Taxonomy" id="79782"/>
    <lineage>
        <taxon>Eukaryota</taxon>
        <taxon>Metazoa</taxon>
        <taxon>Ecdysozoa</taxon>
        <taxon>Arthropoda</taxon>
        <taxon>Hexapoda</taxon>
        <taxon>Insecta</taxon>
        <taxon>Pterygota</taxon>
        <taxon>Neoptera</taxon>
        <taxon>Paraneoptera</taxon>
        <taxon>Hemiptera</taxon>
        <taxon>Heteroptera</taxon>
        <taxon>Panheteroptera</taxon>
        <taxon>Cimicomorpha</taxon>
        <taxon>Cimicidae</taxon>
        <taxon>Cimex</taxon>
    </lineage>
</organism>
<dbReference type="EnsemblMetazoa" id="XM_014400929.2">
    <property type="protein sequence ID" value="XP_014256415.1"/>
    <property type="gene ID" value="LOC106670500"/>
</dbReference>
<dbReference type="InterPro" id="IPR036249">
    <property type="entry name" value="Thioredoxin-like_sf"/>
</dbReference>
<dbReference type="GO" id="GO:0005737">
    <property type="term" value="C:cytoplasm"/>
    <property type="evidence" value="ECO:0007669"/>
    <property type="project" value="TreeGrafter"/>
</dbReference>
<feature type="domain" description="Phosducin" evidence="2">
    <location>
        <begin position="42"/>
        <end position="202"/>
    </location>
</feature>
<dbReference type="Proteomes" id="UP000494040">
    <property type="component" value="Unassembled WGS sequence"/>
</dbReference>
<evidence type="ECO:0000259" key="2">
    <source>
        <dbReference type="Pfam" id="PF02114"/>
    </source>
</evidence>
<dbReference type="CDD" id="cd02988">
    <property type="entry name" value="Phd_like_VIAF"/>
    <property type="match status" value="1"/>
</dbReference>
<dbReference type="PANTHER" id="PTHR45809:SF3">
    <property type="entry name" value="VIRAL IAP-ASSOCIATED FACTOR HOMOLOG"/>
    <property type="match status" value="1"/>
</dbReference>
<name>A0A8I6S3E8_CIMLE</name>
<evidence type="ECO:0000313" key="4">
    <source>
        <dbReference type="Proteomes" id="UP000494040"/>
    </source>
</evidence>
<dbReference type="GeneID" id="106670500"/>
<proteinExistence type="inferred from homology"/>
<dbReference type="CTD" id="39364"/>
<evidence type="ECO:0000313" key="3">
    <source>
        <dbReference type="EnsemblMetazoa" id="XP_014256415.1"/>
    </source>
</evidence>
<dbReference type="InterPro" id="IPR051498">
    <property type="entry name" value="Phosducin-like_chap/apop_reg"/>
</dbReference>
<dbReference type="GO" id="GO:0006457">
    <property type="term" value="P:protein folding"/>
    <property type="evidence" value="ECO:0007669"/>
    <property type="project" value="TreeGrafter"/>
</dbReference>
<dbReference type="AlphaFoldDB" id="A0A8I6S3E8"/>
<dbReference type="OMA" id="FCEIRAN"/>
<dbReference type="RefSeq" id="XP_014256415.1">
    <property type="nucleotide sequence ID" value="XM_014400929.2"/>
</dbReference>
<keyword evidence="4" id="KW-1185">Reference proteome</keyword>
<dbReference type="Gene3D" id="3.40.30.10">
    <property type="entry name" value="Glutaredoxin"/>
    <property type="match status" value="1"/>
</dbReference>
<dbReference type="InterPro" id="IPR024253">
    <property type="entry name" value="Phosducin_thioredoxin-like_dom"/>
</dbReference>
<dbReference type="OrthoDB" id="45518at2759"/>
<sequence length="236" mass="27219">MQDPNEDTEWNDILRKKGIIPKKEKEVTEEDIVNMVEATVQEKQNQDGKPLDELTLDELDELEDDEDERVLLEYRQKRIAEMMEQMSKARYGSVLEISGQDYVDEVNKAGEGVWVVLHLYKTGIPLCALLNMHLAELARKYPKTKFIKSISTTCIPNFPDKNLPTIFVYFEGVMKAQYIGAAEFRREDISVEEVEWMVGKTGAIETEIKEDPRPKEKPRDVLFSQLQAEGGANDWF</sequence>
<dbReference type="KEGG" id="clec:106670500"/>
<dbReference type="SUPFAM" id="SSF52833">
    <property type="entry name" value="Thioredoxin-like"/>
    <property type="match status" value="1"/>
</dbReference>
<accession>A0A8I6S3E8</accession>
<dbReference type="Pfam" id="PF02114">
    <property type="entry name" value="Phosducin"/>
    <property type="match status" value="1"/>
</dbReference>
<dbReference type="PANTHER" id="PTHR45809">
    <property type="entry name" value="VIRAL IAP-ASSOCIATED FACTOR HOMOLOG"/>
    <property type="match status" value="1"/>
</dbReference>
<reference evidence="3" key="1">
    <citation type="submission" date="2022-01" db="UniProtKB">
        <authorList>
            <consortium name="EnsemblMetazoa"/>
        </authorList>
    </citation>
    <scope>IDENTIFICATION</scope>
</reference>
<evidence type="ECO:0000256" key="1">
    <source>
        <dbReference type="ARBA" id="ARBA00009686"/>
    </source>
</evidence>
<comment type="similarity">
    <text evidence="1">Belongs to the phosducin family.</text>
</comment>
<protein>
    <recommendedName>
        <fullName evidence="2">Phosducin domain-containing protein</fullName>
    </recommendedName>
</protein>